<evidence type="ECO:0000313" key="6">
    <source>
        <dbReference type="Proteomes" id="UP000199494"/>
    </source>
</evidence>
<dbReference type="RefSeq" id="WP_091810477.1">
    <property type="nucleotide sequence ID" value="NZ_CP016353.1"/>
</dbReference>
<name>A0A222VK32_9PSEU</name>
<keyword evidence="4 5" id="KW-0808">Transferase</keyword>
<dbReference type="SUPFAM" id="SSF53448">
    <property type="entry name" value="Nucleotide-diphospho-sugar transferases"/>
    <property type="match status" value="1"/>
</dbReference>
<dbReference type="EMBL" id="FMZE01000014">
    <property type="protein sequence ID" value="SDD91673.1"/>
    <property type="molecule type" value="Genomic_DNA"/>
</dbReference>
<dbReference type="PANTHER" id="PTHR43179">
    <property type="entry name" value="RHAMNOSYLTRANSFERASE WBBL"/>
    <property type="match status" value="1"/>
</dbReference>
<keyword evidence="6" id="KW-1185">Reference proteome</keyword>
<keyword evidence="3" id="KW-0328">Glycosyltransferase</keyword>
<evidence type="ECO:0000256" key="1">
    <source>
        <dbReference type="ARBA" id="ARBA00004776"/>
    </source>
</evidence>
<dbReference type="KEGG" id="pmad:BAY61_03925"/>
<evidence type="ECO:0000256" key="3">
    <source>
        <dbReference type="ARBA" id="ARBA00022676"/>
    </source>
</evidence>
<accession>A0A222VK32</accession>
<reference evidence="5 6" key="1">
    <citation type="submission" date="2016-10" db="EMBL/GenBank/DDBJ databases">
        <authorList>
            <person name="de Groot N.N."/>
        </authorList>
    </citation>
    <scope>NUCLEOTIDE SEQUENCE [LARGE SCALE GENOMIC DNA]</scope>
    <source>
        <strain evidence="5 6">CGMCC 4.5506</strain>
    </source>
</reference>
<organism evidence="5 6">
    <name type="scientific">Prauserella marina</name>
    <dbReference type="NCBI Taxonomy" id="530584"/>
    <lineage>
        <taxon>Bacteria</taxon>
        <taxon>Bacillati</taxon>
        <taxon>Actinomycetota</taxon>
        <taxon>Actinomycetes</taxon>
        <taxon>Pseudonocardiales</taxon>
        <taxon>Pseudonocardiaceae</taxon>
        <taxon>Prauserella</taxon>
    </lineage>
</organism>
<evidence type="ECO:0000313" key="5">
    <source>
        <dbReference type="EMBL" id="SDD91673.1"/>
    </source>
</evidence>
<dbReference type="Pfam" id="PF00535">
    <property type="entry name" value="Glycos_transf_2"/>
    <property type="match status" value="1"/>
</dbReference>
<dbReference type="AlphaFoldDB" id="A0A222VK32"/>
<dbReference type="InterPro" id="IPR029044">
    <property type="entry name" value="Nucleotide-diphossugar_trans"/>
</dbReference>
<evidence type="ECO:0000256" key="2">
    <source>
        <dbReference type="ARBA" id="ARBA00006739"/>
    </source>
</evidence>
<sequence>MTTVVVVTWRGVAHLTECLDALAAQDRPHRILVVDNASDDGTAALLAAHPSRPEVLRLARNTGYAGGIAAALSAPDTVDTPYVAWLNDDAAPRPGWLGTLEDAMRPSTGALASVLELPGGTVQSTGVRLTGDGHGADLTDGRPPFGFCGGAALLRTSALREAGGVPAHFFCYYEDTDTAWRLRLAGWDIETVPGAVVRHRHGASTRPGSTSFHHWNERNRLLMLLRCAPATVAARELARFAAITALLPVRGLLGTPVPSSANFRIGLRARVLRDVAGSLLPSLRQRRAIGRLGCRGAVWRRWACR</sequence>
<dbReference type="Gene3D" id="3.90.550.10">
    <property type="entry name" value="Spore Coat Polysaccharide Biosynthesis Protein SpsA, Chain A"/>
    <property type="match status" value="1"/>
</dbReference>
<dbReference type="OrthoDB" id="9771846at2"/>
<comment type="pathway">
    <text evidence="1">Cell wall biogenesis; cell wall polysaccharide biosynthesis.</text>
</comment>
<dbReference type="CDD" id="cd04186">
    <property type="entry name" value="GT_2_like_c"/>
    <property type="match status" value="1"/>
</dbReference>
<evidence type="ECO:0000256" key="4">
    <source>
        <dbReference type="ARBA" id="ARBA00022679"/>
    </source>
</evidence>
<proteinExistence type="inferred from homology"/>
<dbReference type="PANTHER" id="PTHR43179:SF12">
    <property type="entry name" value="GALACTOFURANOSYLTRANSFERASE GLFT2"/>
    <property type="match status" value="1"/>
</dbReference>
<dbReference type="Proteomes" id="UP000199494">
    <property type="component" value="Unassembled WGS sequence"/>
</dbReference>
<gene>
    <name evidence="5" type="ORF">SAMN05421630_114118</name>
</gene>
<dbReference type="GO" id="GO:0016757">
    <property type="term" value="F:glycosyltransferase activity"/>
    <property type="evidence" value="ECO:0007669"/>
    <property type="project" value="UniProtKB-KW"/>
</dbReference>
<dbReference type="InterPro" id="IPR001173">
    <property type="entry name" value="Glyco_trans_2-like"/>
</dbReference>
<comment type="similarity">
    <text evidence="2">Belongs to the glycosyltransferase 2 family.</text>
</comment>
<protein>
    <submittedName>
        <fullName evidence="5">Glycosyltransferase, GT2 family</fullName>
    </submittedName>
</protein>
<dbReference type="STRING" id="530584.SAMN05421630_114118"/>